<evidence type="ECO:0000256" key="1">
    <source>
        <dbReference type="ARBA" id="ARBA00004448"/>
    </source>
</evidence>
<keyword evidence="3 9" id="KW-0813">Transport</keyword>
<dbReference type="EMBL" id="CAVMBE010000110">
    <property type="protein sequence ID" value="CAK4034265.1"/>
    <property type="molecule type" value="Genomic_DNA"/>
</dbReference>
<comment type="caution">
    <text evidence="9">Lacks conserved residue(s) required for the propagation of feature annotation.</text>
</comment>
<comment type="similarity">
    <text evidence="2 9">Belongs to the mitochondrial pyruvate carrier (MPC) (TC 2.A.105) family.</text>
</comment>
<comment type="caution">
    <text evidence="10">The sequence shown here is derived from an EMBL/GenBank/DDBJ whole genome shotgun (WGS) entry which is preliminary data.</text>
</comment>
<sequence length="176" mass="19302">MSARFGLRATQALRPAFRQNINSNLRFAQRRAQSTAAEAGEATKNESAFSKLWNSPVGPKTVHFWAPIMKWGLVLAGAADFARPADQLSISQNGALMATGLIWTRWCFVIKPRNLFLASVNFLLFCVGATQVSRVLMYQKSLKGDSVGSEAEKAAKQEGKNLEQAVEKVADKIEGK</sequence>
<protein>
    <recommendedName>
        <fullName evidence="9">Mitochondrial pyruvate carrier</fullName>
    </recommendedName>
</protein>
<dbReference type="InterPro" id="IPR005336">
    <property type="entry name" value="MPC"/>
</dbReference>
<keyword evidence="5 9" id="KW-0999">Mitochondrion inner membrane</keyword>
<keyword evidence="7 9" id="KW-0496">Mitochondrion</keyword>
<keyword evidence="8 9" id="KW-0472">Membrane</keyword>
<evidence type="ECO:0000256" key="4">
    <source>
        <dbReference type="ARBA" id="ARBA00022692"/>
    </source>
</evidence>
<evidence type="ECO:0000256" key="2">
    <source>
        <dbReference type="ARBA" id="ARBA00006416"/>
    </source>
</evidence>
<keyword evidence="11" id="KW-1185">Reference proteome</keyword>
<organism evidence="10 11">
    <name type="scientific">Lecanosticta acicola</name>
    <dbReference type="NCBI Taxonomy" id="111012"/>
    <lineage>
        <taxon>Eukaryota</taxon>
        <taxon>Fungi</taxon>
        <taxon>Dikarya</taxon>
        <taxon>Ascomycota</taxon>
        <taxon>Pezizomycotina</taxon>
        <taxon>Dothideomycetes</taxon>
        <taxon>Dothideomycetidae</taxon>
        <taxon>Mycosphaerellales</taxon>
        <taxon>Mycosphaerellaceae</taxon>
        <taxon>Lecanosticta</taxon>
    </lineage>
</organism>
<accession>A0AAI8Z886</accession>
<keyword evidence="6 9" id="KW-1133">Transmembrane helix</keyword>
<evidence type="ECO:0000256" key="9">
    <source>
        <dbReference type="RuleBase" id="RU363100"/>
    </source>
</evidence>
<evidence type="ECO:0000256" key="8">
    <source>
        <dbReference type="ARBA" id="ARBA00023136"/>
    </source>
</evidence>
<dbReference type="Proteomes" id="UP001296104">
    <property type="component" value="Unassembled WGS sequence"/>
</dbReference>
<reference evidence="10" key="1">
    <citation type="submission" date="2023-11" db="EMBL/GenBank/DDBJ databases">
        <authorList>
            <person name="Alioto T."/>
            <person name="Alioto T."/>
            <person name="Gomez Garrido J."/>
        </authorList>
    </citation>
    <scope>NUCLEOTIDE SEQUENCE</scope>
</reference>
<evidence type="ECO:0000313" key="10">
    <source>
        <dbReference type="EMBL" id="CAK4034265.1"/>
    </source>
</evidence>
<evidence type="ECO:0000256" key="5">
    <source>
        <dbReference type="ARBA" id="ARBA00022792"/>
    </source>
</evidence>
<evidence type="ECO:0000256" key="7">
    <source>
        <dbReference type="ARBA" id="ARBA00023128"/>
    </source>
</evidence>
<name>A0AAI8Z886_9PEZI</name>
<comment type="function">
    <text evidence="9">Mediates the uptake of pyruvate into mitochondria.</text>
</comment>
<feature type="transmembrane region" description="Helical" evidence="9">
    <location>
        <begin position="115"/>
        <end position="136"/>
    </location>
</feature>
<comment type="subcellular location">
    <subcellularLocation>
        <location evidence="1 9">Mitochondrion inner membrane</location>
        <topology evidence="1 9">Multi-pass membrane protein</topology>
    </subcellularLocation>
</comment>
<dbReference type="GO" id="GO:0006850">
    <property type="term" value="P:pyruvate import into mitochondria"/>
    <property type="evidence" value="ECO:0007669"/>
    <property type="project" value="InterPro"/>
</dbReference>
<evidence type="ECO:0000256" key="6">
    <source>
        <dbReference type="ARBA" id="ARBA00022989"/>
    </source>
</evidence>
<evidence type="ECO:0000256" key="3">
    <source>
        <dbReference type="ARBA" id="ARBA00022448"/>
    </source>
</evidence>
<evidence type="ECO:0000313" key="11">
    <source>
        <dbReference type="Proteomes" id="UP001296104"/>
    </source>
</evidence>
<dbReference type="AlphaFoldDB" id="A0AAI8Z886"/>
<keyword evidence="4 9" id="KW-0812">Transmembrane</keyword>
<proteinExistence type="inferred from homology"/>
<gene>
    <name evidence="10" type="ORF">LECACI_7A009423</name>
</gene>
<dbReference type="GO" id="GO:0005743">
    <property type="term" value="C:mitochondrial inner membrane"/>
    <property type="evidence" value="ECO:0007669"/>
    <property type="project" value="UniProtKB-SubCell"/>
</dbReference>
<dbReference type="PANTHER" id="PTHR14154">
    <property type="entry name" value="UPF0041 BRAIN PROTEIN 44-RELATED"/>
    <property type="match status" value="1"/>
</dbReference>
<dbReference type="Pfam" id="PF03650">
    <property type="entry name" value="MPC"/>
    <property type="match status" value="1"/>
</dbReference>